<evidence type="ECO:0000256" key="1">
    <source>
        <dbReference type="SAM" id="MobiDB-lite"/>
    </source>
</evidence>
<reference evidence="2 3" key="1">
    <citation type="journal article" date="2015" name="Genome Announc.">
        <title>Complete Genome Sequence of Biocontrol Strain Pseudomonas fluorescens LBUM223.</title>
        <authorList>
            <person name="Roquigny R."/>
            <person name="Arseneault T."/>
            <person name="Gadkar V.J."/>
            <person name="Novinscak A."/>
            <person name="Joly D.L."/>
            <person name="Filion M."/>
        </authorList>
    </citation>
    <scope>NUCLEOTIDE SEQUENCE [LARGE SCALE GENOMIC DNA]</scope>
    <source>
        <strain evidence="2 3">LBUM223</strain>
    </source>
</reference>
<feature type="region of interest" description="Disordered" evidence="1">
    <location>
        <begin position="47"/>
        <end position="85"/>
    </location>
</feature>
<organism evidence="2 3">
    <name type="scientific">Pseudomonas synxantha</name>
    <dbReference type="NCBI Taxonomy" id="47883"/>
    <lineage>
        <taxon>Bacteria</taxon>
        <taxon>Pseudomonadati</taxon>
        <taxon>Pseudomonadota</taxon>
        <taxon>Gammaproteobacteria</taxon>
        <taxon>Pseudomonadales</taxon>
        <taxon>Pseudomonadaceae</taxon>
        <taxon>Pseudomonas</taxon>
    </lineage>
</organism>
<dbReference type="EMBL" id="CP011117">
    <property type="protein sequence ID" value="AKA84783.1"/>
    <property type="molecule type" value="Genomic_DNA"/>
</dbReference>
<dbReference type="KEGG" id="pfb:VO64_4237"/>
<dbReference type="AlphaFoldDB" id="A0AAU8TQH0"/>
<dbReference type="Proteomes" id="UP000033099">
    <property type="component" value="Chromosome"/>
</dbReference>
<protein>
    <submittedName>
        <fullName evidence="2">Uncharacterized protein</fullName>
    </submittedName>
</protein>
<gene>
    <name evidence="2" type="ORF">VO64_4237</name>
</gene>
<evidence type="ECO:0000313" key="3">
    <source>
        <dbReference type="Proteomes" id="UP000033099"/>
    </source>
</evidence>
<feature type="compositionally biased region" description="Basic residues" evidence="1">
    <location>
        <begin position="59"/>
        <end position="70"/>
    </location>
</feature>
<sequence>MLTVDNEEPVNQLLYLPTLAPAWHTFTRRTDMERWLLDRQQALFSTSASDPLATTTARPRTRRHGMRTRTTRWPTRRSTVSSRGI</sequence>
<feature type="compositionally biased region" description="Low complexity" evidence="1">
    <location>
        <begin position="71"/>
        <end position="85"/>
    </location>
</feature>
<proteinExistence type="predicted"/>
<accession>A0AAU8TQH0</accession>
<evidence type="ECO:0000313" key="2">
    <source>
        <dbReference type="EMBL" id="AKA84783.1"/>
    </source>
</evidence>
<name>A0AAU8TQH0_9PSED</name>